<dbReference type="RefSeq" id="WP_111388318.1">
    <property type="nucleotide sequence ID" value="NZ_NPEW01000333.1"/>
</dbReference>
<evidence type="ECO:0000313" key="10">
    <source>
        <dbReference type="Proteomes" id="UP000438991"/>
    </source>
</evidence>
<comment type="similarity">
    <text evidence="2 6">Belongs to the band 7/mec-2 family. HflC subfamily.</text>
</comment>
<keyword evidence="4" id="KW-1133">Transmembrane helix</keyword>
<dbReference type="SMART" id="SM00244">
    <property type="entry name" value="PHB"/>
    <property type="match status" value="1"/>
</dbReference>
<feature type="compositionally biased region" description="Low complexity" evidence="7">
    <location>
        <begin position="291"/>
        <end position="307"/>
    </location>
</feature>
<evidence type="ECO:0000256" key="1">
    <source>
        <dbReference type="ARBA" id="ARBA00004167"/>
    </source>
</evidence>
<keyword evidence="3" id="KW-0812">Transmembrane</keyword>
<evidence type="ECO:0000256" key="4">
    <source>
        <dbReference type="ARBA" id="ARBA00022989"/>
    </source>
</evidence>
<dbReference type="SUPFAM" id="SSF117892">
    <property type="entry name" value="Band 7/SPFH domain"/>
    <property type="match status" value="1"/>
</dbReference>
<evidence type="ECO:0000313" key="9">
    <source>
        <dbReference type="EMBL" id="MTW15489.1"/>
    </source>
</evidence>
<dbReference type="AlphaFoldDB" id="A0A327JXP4"/>
<gene>
    <name evidence="9" type="primary">hflC</name>
    <name evidence="9" type="ORF">GJ689_04620</name>
</gene>
<evidence type="ECO:0000259" key="8">
    <source>
        <dbReference type="SMART" id="SM00244"/>
    </source>
</evidence>
<keyword evidence="9" id="KW-0645">Protease</keyword>
<dbReference type="Gene3D" id="3.30.479.30">
    <property type="entry name" value="Band 7 domain"/>
    <property type="match status" value="1"/>
</dbReference>
<evidence type="ECO:0000256" key="2">
    <source>
        <dbReference type="ARBA" id="ARBA00007862"/>
    </source>
</evidence>
<comment type="subcellular location">
    <subcellularLocation>
        <location evidence="1">Membrane</location>
        <topology evidence="1">Single-pass membrane protein</topology>
    </subcellularLocation>
</comment>
<dbReference type="InterPro" id="IPR001107">
    <property type="entry name" value="Band_7"/>
</dbReference>
<dbReference type="GO" id="GO:0008233">
    <property type="term" value="F:peptidase activity"/>
    <property type="evidence" value="ECO:0007669"/>
    <property type="project" value="UniProtKB-KW"/>
</dbReference>
<protein>
    <recommendedName>
        <fullName evidence="6">Protein HflC</fullName>
    </recommendedName>
</protein>
<accession>A0A327JXP4</accession>
<dbReference type="PANTHER" id="PTHR42911:SF1">
    <property type="entry name" value="MODULATOR OF FTSH PROTEASE HFLC"/>
    <property type="match status" value="1"/>
</dbReference>
<evidence type="ECO:0000256" key="6">
    <source>
        <dbReference type="PIRNR" id="PIRNR005651"/>
    </source>
</evidence>
<organism evidence="9 10">
    <name type="scientific">Rhodoplanes serenus</name>
    <dbReference type="NCBI Taxonomy" id="200615"/>
    <lineage>
        <taxon>Bacteria</taxon>
        <taxon>Pseudomonadati</taxon>
        <taxon>Pseudomonadota</taxon>
        <taxon>Alphaproteobacteria</taxon>
        <taxon>Hyphomicrobiales</taxon>
        <taxon>Nitrobacteraceae</taxon>
        <taxon>Rhodoplanes</taxon>
    </lineage>
</organism>
<name>A0A327JXP4_9BRAD</name>
<dbReference type="PIRSF" id="PIRSF005651">
    <property type="entry name" value="HflC"/>
    <property type="match status" value="1"/>
</dbReference>
<evidence type="ECO:0000256" key="5">
    <source>
        <dbReference type="ARBA" id="ARBA00023136"/>
    </source>
</evidence>
<evidence type="ECO:0000256" key="7">
    <source>
        <dbReference type="SAM" id="MobiDB-lite"/>
    </source>
</evidence>
<dbReference type="InterPro" id="IPR010200">
    <property type="entry name" value="HflC"/>
</dbReference>
<feature type="region of interest" description="Disordered" evidence="7">
    <location>
        <begin position="285"/>
        <end position="307"/>
    </location>
</feature>
<dbReference type="CDD" id="cd03405">
    <property type="entry name" value="SPFH_HflC"/>
    <property type="match status" value="1"/>
</dbReference>
<dbReference type="Pfam" id="PF01145">
    <property type="entry name" value="Band_7"/>
    <property type="match status" value="1"/>
</dbReference>
<evidence type="ECO:0000256" key="3">
    <source>
        <dbReference type="ARBA" id="ARBA00022692"/>
    </source>
</evidence>
<proteinExistence type="inferred from homology"/>
<dbReference type="GO" id="GO:0006508">
    <property type="term" value="P:proteolysis"/>
    <property type="evidence" value="ECO:0007669"/>
    <property type="project" value="UniProtKB-KW"/>
</dbReference>
<dbReference type="EMBL" id="WNKV01000003">
    <property type="protein sequence ID" value="MTW15489.1"/>
    <property type="molecule type" value="Genomic_DNA"/>
</dbReference>
<dbReference type="InterPro" id="IPR036013">
    <property type="entry name" value="Band_7/SPFH_dom_sf"/>
</dbReference>
<keyword evidence="9" id="KW-0378">Hydrolase</keyword>
<sequence>MKTGIAGGVAAVVVLLLAVLGYASIFTVYQTQQALVVRLGDPRRIVTQPGLHFKVPLIDNVIYVDKRILDLENPAQEVIASDSKRLVVDAFARYKVVDPLRFYQTVGSVDGANSRLATLLNSALRRVLGESTLTNVVRDERTQMMARVREQLDREAHAFGINVVDVRIRRADLPEQNSQAVYQRMQTERQREAAEFRAQGSQRGQEIRARADREVTVLVAEATSKAEQTRGEGDAERNRIFAEAFGKDPDFFTFYRSMQAYEAGMKPSDTRFLLRPDSEFFRYFANPSGRPPAQAAAPAAPAPATAR</sequence>
<comment type="function">
    <text evidence="6">HflC and HflK could regulate a protease.</text>
</comment>
<dbReference type="InterPro" id="IPR001972">
    <property type="entry name" value="Stomatin_HflK_fam"/>
</dbReference>
<reference evidence="9 10" key="1">
    <citation type="submission" date="2019-11" db="EMBL/GenBank/DDBJ databases">
        <title>Whole-genome sequence of Rhodoplanes serenus DSM 18633, type strain.</title>
        <authorList>
            <person name="Kyndt J.A."/>
            <person name="Meyer T.E."/>
        </authorList>
    </citation>
    <scope>NUCLEOTIDE SEQUENCE [LARGE SCALE GENOMIC DNA]</scope>
    <source>
        <strain evidence="9 10">DSM 18633</strain>
    </source>
</reference>
<keyword evidence="5" id="KW-0472">Membrane</keyword>
<dbReference type="PRINTS" id="PR00721">
    <property type="entry name" value="STOMATIN"/>
</dbReference>
<dbReference type="PANTHER" id="PTHR42911">
    <property type="entry name" value="MODULATOR OF FTSH PROTEASE HFLC"/>
    <property type="match status" value="1"/>
</dbReference>
<feature type="domain" description="Band 7" evidence="8">
    <location>
        <begin position="23"/>
        <end position="185"/>
    </location>
</feature>
<dbReference type="Proteomes" id="UP000438991">
    <property type="component" value="Unassembled WGS sequence"/>
</dbReference>
<dbReference type="NCBIfam" id="TIGR01932">
    <property type="entry name" value="hflC"/>
    <property type="match status" value="1"/>
</dbReference>
<dbReference type="GO" id="GO:0016020">
    <property type="term" value="C:membrane"/>
    <property type="evidence" value="ECO:0007669"/>
    <property type="project" value="UniProtKB-SubCell"/>
</dbReference>
<comment type="caution">
    <text evidence="9">The sequence shown here is derived from an EMBL/GenBank/DDBJ whole genome shotgun (WGS) entry which is preliminary data.</text>
</comment>